<comment type="caution">
    <text evidence="9">The sequence shown here is derived from an EMBL/GenBank/DDBJ whole genome shotgun (WGS) entry which is preliminary data.</text>
</comment>
<dbReference type="InterPro" id="IPR011782">
    <property type="entry name" value="Pept_S1C_Do"/>
</dbReference>
<dbReference type="SMART" id="SM00228">
    <property type="entry name" value="PDZ"/>
    <property type="match status" value="2"/>
</dbReference>
<evidence type="ECO:0000256" key="6">
    <source>
        <dbReference type="ARBA" id="ARBA00022825"/>
    </source>
</evidence>
<feature type="chain" id="PRO_5045834296" evidence="7">
    <location>
        <begin position="27"/>
        <end position="455"/>
    </location>
</feature>
<evidence type="ECO:0000256" key="1">
    <source>
        <dbReference type="ARBA" id="ARBA00010541"/>
    </source>
</evidence>
<dbReference type="Pfam" id="PF00595">
    <property type="entry name" value="PDZ"/>
    <property type="match status" value="2"/>
</dbReference>
<name>A0ABQ1HXF8_9ALTE</name>
<dbReference type="InterPro" id="IPR001478">
    <property type="entry name" value="PDZ"/>
</dbReference>
<dbReference type="CDD" id="cd23084">
    <property type="entry name" value="cpPDZ2_DegP-like"/>
    <property type="match status" value="1"/>
</dbReference>
<evidence type="ECO:0000256" key="5">
    <source>
        <dbReference type="ARBA" id="ARBA00022801"/>
    </source>
</evidence>
<dbReference type="PANTHER" id="PTHR22939:SF129">
    <property type="entry name" value="SERINE PROTEASE HTRA2, MITOCHONDRIAL"/>
    <property type="match status" value="1"/>
</dbReference>
<keyword evidence="10" id="KW-1185">Reference proteome</keyword>
<dbReference type="EMBL" id="BMDY01000003">
    <property type="protein sequence ID" value="GGA96385.1"/>
    <property type="molecule type" value="Genomic_DNA"/>
</dbReference>
<feature type="domain" description="PDZ" evidence="8">
    <location>
        <begin position="355"/>
        <end position="447"/>
    </location>
</feature>
<dbReference type="SUPFAM" id="SSF50156">
    <property type="entry name" value="PDZ domain-like"/>
    <property type="match status" value="2"/>
</dbReference>
<keyword evidence="3 7" id="KW-0732">Signal</keyword>
<evidence type="ECO:0000256" key="2">
    <source>
        <dbReference type="ARBA" id="ARBA00022670"/>
    </source>
</evidence>
<dbReference type="PROSITE" id="PS50106">
    <property type="entry name" value="PDZ"/>
    <property type="match status" value="2"/>
</dbReference>
<evidence type="ECO:0000259" key="8">
    <source>
        <dbReference type="PROSITE" id="PS50106"/>
    </source>
</evidence>
<sequence length="455" mass="48107">MSISTNKFIMLLLSITLGLSTFQAQAVLPVAVGGNQLPSLAPILEQATPAVVNISVAGTKVSQQQLPELFKYFFGQEGQPNKDTQERPFQGLGSGVVVDAEKGYVITNFHVINDADEIVVTLKDGRTYDAEVLGSDRQTDIALLKIEADKLVDITLADSDELRVGDFTIAIGNPFGLGQTVTSGIVSALGRSGLNIENLENFIQTDAAINSGNSGGALINLNGELIGINTAIIAPTGGNIGIGFAIPSNMVRNLAEQIIEYGEVRRGILGVTGGELNSELAKAFGADSQHGAFVNQVMPDSAADKAGIKPGDIIIAVNGKPVKSFAELRAKIGTMGAGKTINIGAIRDGKSITFKVTLQQADAQMVNAKVMHPALEGASLSSTEKDAEISGVRVNKVQRNSPAFANGLEEGDIIIGINKTRINNIADLREILENNPRVLALNIQRGEQNLYRIIQ</sequence>
<dbReference type="Proteomes" id="UP000651977">
    <property type="component" value="Unassembled WGS sequence"/>
</dbReference>
<evidence type="ECO:0000313" key="9">
    <source>
        <dbReference type="EMBL" id="GGA96385.1"/>
    </source>
</evidence>
<proteinExistence type="inferred from homology"/>
<dbReference type="NCBIfam" id="TIGR02037">
    <property type="entry name" value="degP_htrA_DO"/>
    <property type="match status" value="1"/>
</dbReference>
<dbReference type="Pfam" id="PF13365">
    <property type="entry name" value="Trypsin_2"/>
    <property type="match status" value="1"/>
</dbReference>
<dbReference type="CDD" id="cd10839">
    <property type="entry name" value="cpPDZ1_DegP-like"/>
    <property type="match status" value="1"/>
</dbReference>
<comment type="similarity">
    <text evidence="1">Belongs to the peptidase S1C family.</text>
</comment>
<keyword evidence="2" id="KW-0645">Protease</keyword>
<dbReference type="Gene3D" id="2.40.10.120">
    <property type="match status" value="1"/>
</dbReference>
<protein>
    <submittedName>
        <fullName evidence="9">Serine endoprotease DegQ</fullName>
    </submittedName>
</protein>
<dbReference type="PRINTS" id="PR00834">
    <property type="entry name" value="PROTEASES2C"/>
</dbReference>
<accession>A0ABQ1HXF8</accession>
<evidence type="ECO:0000256" key="7">
    <source>
        <dbReference type="SAM" id="SignalP"/>
    </source>
</evidence>
<keyword evidence="6" id="KW-0720">Serine protease</keyword>
<keyword evidence="5" id="KW-0378">Hydrolase</keyword>
<organism evidence="9 10">
    <name type="scientific">Agarivorans gilvus</name>
    <dbReference type="NCBI Taxonomy" id="680279"/>
    <lineage>
        <taxon>Bacteria</taxon>
        <taxon>Pseudomonadati</taxon>
        <taxon>Pseudomonadota</taxon>
        <taxon>Gammaproteobacteria</taxon>
        <taxon>Alteromonadales</taxon>
        <taxon>Alteromonadaceae</taxon>
        <taxon>Agarivorans</taxon>
    </lineage>
</organism>
<evidence type="ECO:0000256" key="4">
    <source>
        <dbReference type="ARBA" id="ARBA00022737"/>
    </source>
</evidence>
<feature type="domain" description="PDZ" evidence="8">
    <location>
        <begin position="258"/>
        <end position="349"/>
    </location>
</feature>
<evidence type="ECO:0000256" key="3">
    <source>
        <dbReference type="ARBA" id="ARBA00022729"/>
    </source>
</evidence>
<gene>
    <name evidence="9" type="primary">degQ</name>
    <name evidence="9" type="ORF">GCM10007414_06680</name>
</gene>
<keyword evidence="4" id="KW-0677">Repeat</keyword>
<dbReference type="RefSeq" id="WP_055732819.1">
    <property type="nucleotide sequence ID" value="NZ_BMDY01000003.1"/>
</dbReference>
<dbReference type="SUPFAM" id="SSF50494">
    <property type="entry name" value="Trypsin-like serine proteases"/>
    <property type="match status" value="1"/>
</dbReference>
<evidence type="ECO:0000313" key="10">
    <source>
        <dbReference type="Proteomes" id="UP000651977"/>
    </source>
</evidence>
<reference evidence="10" key="1">
    <citation type="journal article" date="2019" name="Int. J. Syst. Evol. Microbiol.">
        <title>The Global Catalogue of Microorganisms (GCM) 10K type strain sequencing project: providing services to taxonomists for standard genome sequencing and annotation.</title>
        <authorList>
            <consortium name="The Broad Institute Genomics Platform"/>
            <consortium name="The Broad Institute Genome Sequencing Center for Infectious Disease"/>
            <person name="Wu L."/>
            <person name="Ma J."/>
        </authorList>
    </citation>
    <scope>NUCLEOTIDE SEQUENCE [LARGE SCALE GENOMIC DNA]</scope>
    <source>
        <strain evidence="10">CGMCC 1.10131</strain>
    </source>
</reference>
<dbReference type="Gene3D" id="2.30.42.10">
    <property type="match status" value="2"/>
</dbReference>
<feature type="signal peptide" evidence="7">
    <location>
        <begin position="1"/>
        <end position="26"/>
    </location>
</feature>
<dbReference type="InterPro" id="IPR001940">
    <property type="entry name" value="Peptidase_S1C"/>
</dbReference>
<dbReference type="PANTHER" id="PTHR22939">
    <property type="entry name" value="SERINE PROTEASE FAMILY S1C HTRA-RELATED"/>
    <property type="match status" value="1"/>
</dbReference>
<dbReference type="InterPro" id="IPR036034">
    <property type="entry name" value="PDZ_sf"/>
</dbReference>
<dbReference type="InterPro" id="IPR009003">
    <property type="entry name" value="Peptidase_S1_PA"/>
</dbReference>